<sequence length="253" mass="29635">MIIRQTHDSFIMIKQHDHAFLSGEIVKNFNTSLLKSDQHFEEMTYAAYQHDRSWIGLDDTPIWNDGDNIPYTFSDYPLLPKMAFYRIGLDEIEKVSPYAALLCSMHFHSFFTKSKKPDCIAFMNEESKRQGRLKKLFPRLDEDLLHQHFLLLQFSDDLSLYMCLNEPGVTKKEEHPWFKEGFKNTELFNEGGGRLYGEWLNDKEIRVGTFPFKTDFSVTLQFKNVLKTAIHEKGIAAAYETAEMKEKSLRIIK</sequence>
<dbReference type="RefSeq" id="WP_058298870.1">
    <property type="nucleotide sequence ID" value="NZ_FMAU01000003.1"/>
</dbReference>
<dbReference type="Pfam" id="PF13030">
    <property type="entry name" value="DUF3891"/>
    <property type="match status" value="1"/>
</dbReference>
<protein>
    <recommendedName>
        <fullName evidence="3">DUF3891 domain-containing protein</fullName>
    </recommendedName>
</protein>
<gene>
    <name evidence="1" type="ORF">GA0061094_2767</name>
</gene>
<reference evidence="2" key="1">
    <citation type="submission" date="2016-08" db="EMBL/GenBank/DDBJ databases">
        <authorList>
            <person name="Varghese N."/>
            <person name="Submissions Spin"/>
        </authorList>
    </citation>
    <scope>NUCLEOTIDE SEQUENCE [LARGE SCALE GENOMIC DNA]</scope>
    <source>
        <strain evidence="2">SGD-1123</strain>
    </source>
</reference>
<organism evidence="1 2">
    <name type="scientific">[Bacillus] enclensis</name>
    <dbReference type="NCBI Taxonomy" id="1402860"/>
    <lineage>
        <taxon>Bacteria</taxon>
        <taxon>Bacillati</taxon>
        <taxon>Bacillota</taxon>
        <taxon>Bacilli</taxon>
        <taxon>Bacillales</taxon>
        <taxon>Bacillaceae</taxon>
        <taxon>Rossellomorea</taxon>
    </lineage>
</organism>
<name>A0A0V8HGV4_9BACI</name>
<keyword evidence="2" id="KW-1185">Reference proteome</keyword>
<dbReference type="AlphaFoldDB" id="A0A0V8HGV4"/>
<dbReference type="EMBL" id="FMAU01000003">
    <property type="protein sequence ID" value="SCC15714.1"/>
    <property type="molecule type" value="Genomic_DNA"/>
</dbReference>
<dbReference type="OrthoDB" id="190426at2"/>
<evidence type="ECO:0008006" key="3">
    <source>
        <dbReference type="Google" id="ProtNLM"/>
    </source>
</evidence>
<evidence type="ECO:0000313" key="2">
    <source>
        <dbReference type="Proteomes" id="UP000181997"/>
    </source>
</evidence>
<dbReference type="InterPro" id="IPR024992">
    <property type="entry name" value="DUF3891"/>
</dbReference>
<proteinExistence type="predicted"/>
<evidence type="ECO:0000313" key="1">
    <source>
        <dbReference type="EMBL" id="SCC15714.1"/>
    </source>
</evidence>
<dbReference type="Proteomes" id="UP000181997">
    <property type="component" value="Unassembled WGS sequence"/>
</dbReference>
<accession>A0A0V8HGV4</accession>